<dbReference type="SUPFAM" id="SSF53590">
    <property type="entry name" value="Nucleoside hydrolase"/>
    <property type="match status" value="1"/>
</dbReference>
<gene>
    <name evidence="1" type="ORF">TSPGSL018_14713</name>
</gene>
<feature type="non-terminal residue" evidence="1">
    <location>
        <position position="237"/>
    </location>
</feature>
<sequence>MGGSLRSGIHLPWGEHCCTTPVVEYNLVADLKASKQVLGTSWAKPIVYSPLDSTHESQLDGVWFQRLHSAAFPDPFCLSIFTKRMQYAGTPAFREIYGRNYTVDDEKCLEGGNVNFSAKTLLEIYVAWLTEILLGDKTWAGRGEAETIFKQQDFLRKTPPLFDAFAYLQASHPALFSIRDIRVSILGTGAVKHDASNGTFVHWGWRCEDPSKVWDAALPSLLRLPESFRPTATTDSL</sequence>
<protein>
    <submittedName>
        <fullName evidence="1">Uncharacterized protein</fullName>
    </submittedName>
</protein>
<accession>A0A061S785</accession>
<reference evidence="1" key="1">
    <citation type="submission" date="2014-05" db="EMBL/GenBank/DDBJ databases">
        <title>The transcriptome of the halophilic microalga Tetraselmis sp. GSL018 isolated from the Great Salt Lake, Utah.</title>
        <authorList>
            <person name="Jinkerson R.E."/>
            <person name="D'Adamo S."/>
            <person name="Posewitz M.C."/>
        </authorList>
    </citation>
    <scope>NUCLEOTIDE SEQUENCE</scope>
    <source>
        <strain evidence="1">GSL018</strain>
    </source>
</reference>
<organism evidence="1">
    <name type="scientific">Tetraselmis sp. GSL018</name>
    <dbReference type="NCBI Taxonomy" id="582737"/>
    <lineage>
        <taxon>Eukaryota</taxon>
        <taxon>Viridiplantae</taxon>
        <taxon>Chlorophyta</taxon>
        <taxon>core chlorophytes</taxon>
        <taxon>Chlorodendrophyceae</taxon>
        <taxon>Chlorodendrales</taxon>
        <taxon>Chlorodendraceae</taxon>
        <taxon>Tetraselmis</taxon>
    </lineage>
</organism>
<dbReference type="Gene3D" id="3.90.245.10">
    <property type="entry name" value="Ribonucleoside hydrolase-like"/>
    <property type="match status" value="1"/>
</dbReference>
<dbReference type="InterPro" id="IPR036452">
    <property type="entry name" value="Ribo_hydro-like"/>
</dbReference>
<dbReference type="GO" id="GO:0016799">
    <property type="term" value="F:hydrolase activity, hydrolyzing N-glycosyl compounds"/>
    <property type="evidence" value="ECO:0007669"/>
    <property type="project" value="InterPro"/>
</dbReference>
<dbReference type="AlphaFoldDB" id="A0A061S785"/>
<evidence type="ECO:0000313" key="1">
    <source>
        <dbReference type="EMBL" id="JAC78606.1"/>
    </source>
</evidence>
<proteinExistence type="predicted"/>
<name>A0A061S785_9CHLO</name>
<dbReference type="EMBL" id="GBEZ01006811">
    <property type="protein sequence ID" value="JAC78606.1"/>
    <property type="molecule type" value="Transcribed_RNA"/>
</dbReference>